<dbReference type="InterPro" id="IPR001258">
    <property type="entry name" value="NHL_repeat"/>
</dbReference>
<dbReference type="EMBL" id="CAJOBC010093243">
    <property type="protein sequence ID" value="CAF4415627.1"/>
    <property type="molecule type" value="Genomic_DNA"/>
</dbReference>
<evidence type="ECO:0000256" key="2">
    <source>
        <dbReference type="PROSITE-ProRule" id="PRU00504"/>
    </source>
</evidence>
<evidence type="ECO:0000313" key="3">
    <source>
        <dbReference type="EMBL" id="CAF1554389.1"/>
    </source>
</evidence>
<proteinExistence type="predicted"/>
<comment type="caution">
    <text evidence="3">The sequence shown here is derived from an EMBL/GenBank/DDBJ whole genome shotgun (WGS) entry which is preliminary data.</text>
</comment>
<organism evidence="3 5">
    <name type="scientific">Didymodactylos carnosus</name>
    <dbReference type="NCBI Taxonomy" id="1234261"/>
    <lineage>
        <taxon>Eukaryota</taxon>
        <taxon>Metazoa</taxon>
        <taxon>Spiralia</taxon>
        <taxon>Gnathifera</taxon>
        <taxon>Rotifera</taxon>
        <taxon>Eurotatoria</taxon>
        <taxon>Bdelloidea</taxon>
        <taxon>Philodinida</taxon>
        <taxon>Philodinidae</taxon>
        <taxon>Didymodactylos</taxon>
    </lineage>
</organism>
<dbReference type="Proteomes" id="UP000663829">
    <property type="component" value="Unassembled WGS sequence"/>
</dbReference>
<dbReference type="Proteomes" id="UP000681722">
    <property type="component" value="Unassembled WGS sequence"/>
</dbReference>
<dbReference type="PROSITE" id="PS51125">
    <property type="entry name" value="NHL"/>
    <property type="match status" value="1"/>
</dbReference>
<sequence length="103" mass="10995">SSITSSPSQTTTSPTLCSSAEWYPNAATVAGSGGGKGQLSNPVDIAIDSPQNLIVADYGSHRLQKYFLNNSTIITLETNVTVQSICVDKFDNIYFTNLNCQCV</sequence>
<accession>A0A815X8T5</accession>
<dbReference type="Pfam" id="PF01436">
    <property type="entry name" value="NHL"/>
    <property type="match status" value="1"/>
</dbReference>
<gene>
    <name evidence="3" type="ORF">GPM918_LOCUS39397</name>
    <name evidence="4" type="ORF">SRO942_LOCUS40269</name>
</gene>
<evidence type="ECO:0000256" key="1">
    <source>
        <dbReference type="ARBA" id="ARBA00022737"/>
    </source>
</evidence>
<protein>
    <submittedName>
        <fullName evidence="3">Uncharacterized protein</fullName>
    </submittedName>
</protein>
<dbReference type="AlphaFoldDB" id="A0A815X8T5"/>
<feature type="repeat" description="NHL" evidence="2">
    <location>
        <begin position="26"/>
        <end position="69"/>
    </location>
</feature>
<evidence type="ECO:0000313" key="4">
    <source>
        <dbReference type="EMBL" id="CAF4415627.1"/>
    </source>
</evidence>
<dbReference type="EMBL" id="CAJNOQ010027539">
    <property type="protein sequence ID" value="CAF1554389.1"/>
    <property type="molecule type" value="Genomic_DNA"/>
</dbReference>
<name>A0A815X8T5_9BILA</name>
<dbReference type="Gene3D" id="2.120.10.30">
    <property type="entry name" value="TolB, C-terminal domain"/>
    <property type="match status" value="1"/>
</dbReference>
<feature type="non-terminal residue" evidence="3">
    <location>
        <position position="1"/>
    </location>
</feature>
<dbReference type="OrthoDB" id="654191at2759"/>
<keyword evidence="1" id="KW-0677">Repeat</keyword>
<reference evidence="3" key="1">
    <citation type="submission" date="2021-02" db="EMBL/GenBank/DDBJ databases">
        <authorList>
            <person name="Nowell W R."/>
        </authorList>
    </citation>
    <scope>NUCLEOTIDE SEQUENCE</scope>
</reference>
<dbReference type="SUPFAM" id="SSF101898">
    <property type="entry name" value="NHL repeat"/>
    <property type="match status" value="1"/>
</dbReference>
<keyword evidence="5" id="KW-1185">Reference proteome</keyword>
<dbReference type="InterPro" id="IPR011042">
    <property type="entry name" value="6-blade_b-propeller_TolB-like"/>
</dbReference>
<evidence type="ECO:0000313" key="5">
    <source>
        <dbReference type="Proteomes" id="UP000663829"/>
    </source>
</evidence>